<keyword evidence="8" id="KW-1185">Reference proteome</keyword>
<dbReference type="Gene3D" id="1.10.601.10">
    <property type="entry name" value="RNA Polymerase Primary Sigma Factor"/>
    <property type="match status" value="1"/>
</dbReference>
<evidence type="ECO:0000256" key="4">
    <source>
        <dbReference type="ARBA" id="ARBA00023163"/>
    </source>
</evidence>
<dbReference type="InterPro" id="IPR014284">
    <property type="entry name" value="RNA_pol_sigma-70_dom"/>
</dbReference>
<dbReference type="InterPro" id="IPR013324">
    <property type="entry name" value="RNA_pol_sigma_r3/r4-like"/>
</dbReference>
<dbReference type="EMBL" id="LDUG01000039">
    <property type="protein sequence ID" value="KVW93724.1"/>
    <property type="molecule type" value="Genomic_DNA"/>
</dbReference>
<dbReference type="InterPro" id="IPR007624">
    <property type="entry name" value="RNA_pol_sigma70_r3"/>
</dbReference>
<dbReference type="Pfam" id="PF04545">
    <property type="entry name" value="Sigma70_r4"/>
    <property type="match status" value="1"/>
</dbReference>
<dbReference type="PRINTS" id="PR00046">
    <property type="entry name" value="SIGMA70FCT"/>
</dbReference>
<dbReference type="PANTHER" id="PTHR30603:SF67">
    <property type="entry name" value="RNA POLYMERASE SIGMA FACTOR RPOS"/>
    <property type="match status" value="1"/>
</dbReference>
<dbReference type="FunFam" id="1.10.601.10:FF:000001">
    <property type="entry name" value="RNA polymerase sigma factor SigA"/>
    <property type="match status" value="1"/>
</dbReference>
<dbReference type="Pfam" id="PF00140">
    <property type="entry name" value="Sigma70_r1_2"/>
    <property type="match status" value="1"/>
</dbReference>
<proteinExistence type="predicted"/>
<accession>A0A125BBX3</accession>
<dbReference type="AlphaFoldDB" id="A0A125BBX3"/>
<keyword evidence="2" id="KW-0731">Sigma factor</keyword>
<dbReference type="NCBIfam" id="TIGR02937">
    <property type="entry name" value="sigma70-ECF"/>
    <property type="match status" value="1"/>
</dbReference>
<evidence type="ECO:0000256" key="3">
    <source>
        <dbReference type="ARBA" id="ARBA00023125"/>
    </source>
</evidence>
<dbReference type="GO" id="GO:0006352">
    <property type="term" value="P:DNA-templated transcription initiation"/>
    <property type="evidence" value="ECO:0007669"/>
    <property type="project" value="InterPro"/>
</dbReference>
<evidence type="ECO:0000256" key="2">
    <source>
        <dbReference type="ARBA" id="ARBA00023082"/>
    </source>
</evidence>
<dbReference type="PATRIC" id="fig|36861.3.peg.2501"/>
<dbReference type="InterPro" id="IPR007627">
    <property type="entry name" value="RNA_pol_sigma70_r2"/>
</dbReference>
<sequence length="317" mass="36570">MWPDDFHEPEVGCHAPEETETAETRDDGPEAESHVDDTYAQDITQRYFEDIGRLRILKADEEQDYARRMKRGDLEARDVLITHNLRLVVYVAKRYLGRGLPLLDLVEEGNLGLMHALEKFDPDRGFRLSTYATWWIRQSVERALMNQSRTIRLPVHVVKELNVCLRARSKLDKQGMSDPGMEMEAIAHLTGKSVEAVRKVMQLNRPPVPLDAPLDIDPDLSLGDAIADERCVPPDDRLYQAELERYVTEWLGKLSDKHRWVIERRFGLNNQDMATLEELAKDLQVTRERVRQIQVEAQKELAIGLGEKGVHKENWLS</sequence>
<dbReference type="Gene3D" id="1.10.10.10">
    <property type="entry name" value="Winged helix-like DNA-binding domain superfamily/Winged helix DNA-binding domain"/>
    <property type="match status" value="2"/>
</dbReference>
<dbReference type="CDD" id="cd06171">
    <property type="entry name" value="Sigma70_r4"/>
    <property type="match status" value="1"/>
</dbReference>
<evidence type="ECO:0000259" key="6">
    <source>
        <dbReference type="PROSITE" id="PS00715"/>
    </source>
</evidence>
<dbReference type="GO" id="GO:0016987">
    <property type="term" value="F:sigma factor activity"/>
    <property type="evidence" value="ECO:0007669"/>
    <property type="project" value="UniProtKB-KW"/>
</dbReference>
<dbReference type="PROSITE" id="PS00715">
    <property type="entry name" value="SIGMA70_1"/>
    <property type="match status" value="1"/>
</dbReference>
<dbReference type="Pfam" id="PF04539">
    <property type="entry name" value="Sigma70_r3"/>
    <property type="match status" value="1"/>
</dbReference>
<dbReference type="PANTHER" id="PTHR30603">
    <property type="entry name" value="RNA POLYMERASE SIGMA FACTOR RPO"/>
    <property type="match status" value="1"/>
</dbReference>
<name>A0A125BBX3_THIDE</name>
<keyword evidence="1" id="KW-0805">Transcription regulation</keyword>
<dbReference type="Pfam" id="PF04542">
    <property type="entry name" value="Sigma70_r2"/>
    <property type="match status" value="1"/>
</dbReference>
<feature type="domain" description="RNA polymerase sigma-70" evidence="6">
    <location>
        <begin position="104"/>
        <end position="117"/>
    </location>
</feature>
<keyword evidence="3" id="KW-0238">DNA-binding</keyword>
<organism evidence="7 8">
    <name type="scientific">Thiobacillus denitrificans</name>
    <dbReference type="NCBI Taxonomy" id="36861"/>
    <lineage>
        <taxon>Bacteria</taxon>
        <taxon>Pseudomonadati</taxon>
        <taxon>Pseudomonadota</taxon>
        <taxon>Betaproteobacteria</taxon>
        <taxon>Nitrosomonadales</taxon>
        <taxon>Thiobacillaceae</taxon>
        <taxon>Thiobacillus</taxon>
    </lineage>
</organism>
<dbReference type="SUPFAM" id="SSF88659">
    <property type="entry name" value="Sigma3 and sigma4 domains of RNA polymerase sigma factors"/>
    <property type="match status" value="2"/>
</dbReference>
<dbReference type="InterPro" id="IPR000943">
    <property type="entry name" value="RNA_pol_sigma70"/>
</dbReference>
<comment type="caution">
    <text evidence="7">The sequence shown here is derived from an EMBL/GenBank/DDBJ whole genome shotgun (WGS) entry which is preliminary data.</text>
</comment>
<dbReference type="RefSeq" id="WP_059757750.1">
    <property type="nucleotide sequence ID" value="NZ_LDUG01000039.1"/>
</dbReference>
<protein>
    <recommendedName>
        <fullName evidence="6">RNA polymerase sigma-70 domain-containing protein</fullName>
    </recommendedName>
</protein>
<feature type="region of interest" description="Disordered" evidence="5">
    <location>
        <begin position="1"/>
        <end position="34"/>
    </location>
</feature>
<evidence type="ECO:0000313" key="8">
    <source>
        <dbReference type="Proteomes" id="UP000064243"/>
    </source>
</evidence>
<dbReference type="OrthoDB" id="9809557at2"/>
<dbReference type="Proteomes" id="UP000064243">
    <property type="component" value="Unassembled WGS sequence"/>
</dbReference>
<dbReference type="InterPro" id="IPR009042">
    <property type="entry name" value="RNA_pol_sigma70_r1_2"/>
</dbReference>
<keyword evidence="4" id="KW-0804">Transcription</keyword>
<evidence type="ECO:0000313" key="7">
    <source>
        <dbReference type="EMBL" id="KVW93724.1"/>
    </source>
</evidence>
<dbReference type="InterPro" id="IPR013325">
    <property type="entry name" value="RNA_pol_sigma_r2"/>
</dbReference>
<dbReference type="InterPro" id="IPR036388">
    <property type="entry name" value="WH-like_DNA-bd_sf"/>
</dbReference>
<reference evidence="7 8" key="1">
    <citation type="journal article" date="2015" name="Appl. Environ. Microbiol.">
        <title>Aerobic and Anaerobic Thiosulfate Oxidation by a Cold-Adapted, Subglacial Chemoautotroph.</title>
        <authorList>
            <person name="Harrold Z.R."/>
            <person name="Skidmore M.L."/>
            <person name="Hamilton T.L."/>
            <person name="Desch L."/>
            <person name="Amada K."/>
            <person name="van Gelder W."/>
            <person name="Glover K."/>
            <person name="Roden E.E."/>
            <person name="Boyd E.S."/>
        </authorList>
    </citation>
    <scope>NUCLEOTIDE SEQUENCE [LARGE SCALE GENOMIC DNA]</scope>
    <source>
        <strain evidence="7 8">RG</strain>
    </source>
</reference>
<evidence type="ECO:0000256" key="1">
    <source>
        <dbReference type="ARBA" id="ARBA00023015"/>
    </source>
</evidence>
<dbReference type="NCBIfam" id="NF004207">
    <property type="entry name" value="PRK05657.1"/>
    <property type="match status" value="1"/>
</dbReference>
<dbReference type="GO" id="GO:0003677">
    <property type="term" value="F:DNA binding"/>
    <property type="evidence" value="ECO:0007669"/>
    <property type="project" value="UniProtKB-KW"/>
</dbReference>
<dbReference type="InterPro" id="IPR007630">
    <property type="entry name" value="RNA_pol_sigma70_r4"/>
</dbReference>
<evidence type="ECO:0000256" key="5">
    <source>
        <dbReference type="SAM" id="MobiDB-lite"/>
    </source>
</evidence>
<gene>
    <name evidence="7" type="ORF">ABW22_13550</name>
</gene>
<dbReference type="InterPro" id="IPR050239">
    <property type="entry name" value="Sigma-70_RNA_pol_init_factors"/>
</dbReference>
<dbReference type="SUPFAM" id="SSF88946">
    <property type="entry name" value="Sigma2 domain of RNA polymerase sigma factors"/>
    <property type="match status" value="1"/>
</dbReference>